<dbReference type="InterPro" id="IPR036864">
    <property type="entry name" value="Zn2-C6_fun-type_DNA-bd_sf"/>
</dbReference>
<evidence type="ECO:0000313" key="3">
    <source>
        <dbReference type="EMBL" id="VWO95338.1"/>
    </source>
</evidence>
<reference evidence="3" key="1">
    <citation type="submission" date="2019-10" db="EMBL/GenBank/DDBJ databases">
        <authorList>
            <person name="Nor Muhammad N."/>
        </authorList>
    </citation>
    <scope>NUCLEOTIDE SEQUENCE</scope>
</reference>
<dbReference type="GO" id="GO:0008270">
    <property type="term" value="F:zinc ion binding"/>
    <property type="evidence" value="ECO:0007669"/>
    <property type="project" value="InterPro"/>
</dbReference>
<name>A0A5K1JU43_9APHY</name>
<dbReference type="Pfam" id="PF00172">
    <property type="entry name" value="Zn_clus"/>
    <property type="match status" value="1"/>
</dbReference>
<organism evidence="3">
    <name type="scientific">Ganoderma boninense</name>
    <dbReference type="NCBI Taxonomy" id="34458"/>
    <lineage>
        <taxon>Eukaryota</taxon>
        <taxon>Fungi</taxon>
        <taxon>Dikarya</taxon>
        <taxon>Basidiomycota</taxon>
        <taxon>Agaricomycotina</taxon>
        <taxon>Agaricomycetes</taxon>
        <taxon>Polyporales</taxon>
        <taxon>Polyporaceae</taxon>
        <taxon>Ganoderma</taxon>
    </lineage>
</organism>
<feature type="compositionally biased region" description="Polar residues" evidence="1">
    <location>
        <begin position="260"/>
        <end position="269"/>
    </location>
</feature>
<dbReference type="AlphaFoldDB" id="A0A5K1JU43"/>
<dbReference type="PROSITE" id="PS50048">
    <property type="entry name" value="ZN2_CY6_FUNGAL_2"/>
    <property type="match status" value="1"/>
</dbReference>
<dbReference type="Gene3D" id="4.10.240.10">
    <property type="entry name" value="Zn(2)-C6 fungal-type DNA-binding domain"/>
    <property type="match status" value="1"/>
</dbReference>
<feature type="region of interest" description="Disordered" evidence="1">
    <location>
        <begin position="250"/>
        <end position="272"/>
    </location>
</feature>
<dbReference type="CDD" id="cd00067">
    <property type="entry name" value="GAL4"/>
    <property type="match status" value="1"/>
</dbReference>
<dbReference type="SUPFAM" id="SSF57701">
    <property type="entry name" value="Zn2/Cys6 DNA-binding domain"/>
    <property type="match status" value="1"/>
</dbReference>
<feature type="compositionally biased region" description="Polar residues" evidence="1">
    <location>
        <begin position="218"/>
        <end position="229"/>
    </location>
</feature>
<proteinExistence type="predicted"/>
<evidence type="ECO:0000256" key="1">
    <source>
        <dbReference type="SAM" id="MobiDB-lite"/>
    </source>
</evidence>
<dbReference type="SMART" id="SM00066">
    <property type="entry name" value="GAL4"/>
    <property type="match status" value="1"/>
</dbReference>
<protein>
    <submittedName>
        <fullName evidence="3">N/A</fullName>
    </submittedName>
</protein>
<dbReference type="GO" id="GO:0000981">
    <property type="term" value="F:DNA-binding transcription factor activity, RNA polymerase II-specific"/>
    <property type="evidence" value="ECO:0007669"/>
    <property type="project" value="InterPro"/>
</dbReference>
<sequence>MASMTPSELQPAVTARYPRQAATPLSQTQLQQVDSGNGTIPYAQNAQPVENLHIVTPEGHQACFELPFGSQIFTSNGIEPPSESKPVPSTSKPVESGRTRRTVACINCRKSAKRCDEGRPCTRCTRLHLQGCVDAPTRQSKSTLEGYWRGELPTRALIHSKTTFTQKHRRHWQQVAYDPVSGAAWSAFTSTGSGAPSTFVEPQSLPPPGQPPAYHSRPTGTYSSPSPSQVDIQVEAAPWYQRPDDIAQAQADSPVPATAPASSMSQPTSYDHLAHPLPTSPYCYPPGGAPQFHDLELGNFNGIGQPYPNPWSTVDPRFNYQLGGDGELWSFT</sequence>
<evidence type="ECO:0000259" key="2">
    <source>
        <dbReference type="PROSITE" id="PS50048"/>
    </source>
</evidence>
<feature type="region of interest" description="Disordered" evidence="1">
    <location>
        <begin position="74"/>
        <end position="98"/>
    </location>
</feature>
<feature type="region of interest" description="Disordered" evidence="1">
    <location>
        <begin position="191"/>
        <end position="229"/>
    </location>
</feature>
<dbReference type="EMBL" id="LR724727">
    <property type="protein sequence ID" value="VWO95338.1"/>
    <property type="molecule type" value="Genomic_DNA"/>
</dbReference>
<gene>
    <name evidence="3" type="primary">I1RB37</name>
</gene>
<dbReference type="InterPro" id="IPR001138">
    <property type="entry name" value="Zn2Cys6_DnaBD"/>
</dbReference>
<feature type="domain" description="Zn(2)-C6 fungal-type" evidence="2">
    <location>
        <begin position="104"/>
        <end position="134"/>
    </location>
</feature>
<accession>A0A5K1JU43</accession>